<dbReference type="InterPro" id="IPR058340">
    <property type="entry name" value="DUF8027"/>
</dbReference>
<dbReference type="AlphaFoldDB" id="A0ABD5P7N7"/>
<proteinExistence type="predicted"/>
<comment type="caution">
    <text evidence="3">The sequence shown here is derived from an EMBL/GenBank/DDBJ whole genome shotgun (WGS) entry which is preliminary data.</text>
</comment>
<accession>A0ABD5P7N7</accession>
<feature type="region of interest" description="Disordered" evidence="1">
    <location>
        <begin position="1"/>
        <end position="23"/>
    </location>
</feature>
<sequence>MPIPGYDPDDVDDHLEGLLDGEDLDEYLSADERRRYEDGESLGDLLDEEDIRRLLDEDSESETAA</sequence>
<dbReference type="EMBL" id="JBHSDS010000001">
    <property type="protein sequence ID" value="MFC4356496.1"/>
    <property type="molecule type" value="Genomic_DNA"/>
</dbReference>
<evidence type="ECO:0000313" key="3">
    <source>
        <dbReference type="EMBL" id="MFC4356496.1"/>
    </source>
</evidence>
<reference evidence="3 4" key="1">
    <citation type="journal article" date="2019" name="Int. J. Syst. Evol. Microbiol.">
        <title>The Global Catalogue of Microorganisms (GCM) 10K type strain sequencing project: providing services to taxonomists for standard genome sequencing and annotation.</title>
        <authorList>
            <consortium name="The Broad Institute Genomics Platform"/>
            <consortium name="The Broad Institute Genome Sequencing Center for Infectious Disease"/>
            <person name="Wu L."/>
            <person name="Ma J."/>
        </authorList>
    </citation>
    <scope>NUCLEOTIDE SEQUENCE [LARGE SCALE GENOMIC DNA]</scope>
    <source>
        <strain evidence="3 4">CGMCC 1.12553</strain>
    </source>
</reference>
<protein>
    <recommendedName>
        <fullName evidence="2">DUF8027 domain-containing protein</fullName>
    </recommendedName>
</protein>
<gene>
    <name evidence="3" type="ORF">ACFO0N_00870</name>
</gene>
<evidence type="ECO:0000259" key="2">
    <source>
        <dbReference type="Pfam" id="PF26070"/>
    </source>
</evidence>
<dbReference type="RefSeq" id="WP_267624849.1">
    <property type="nucleotide sequence ID" value="NZ_JAODIW010000010.1"/>
</dbReference>
<evidence type="ECO:0000313" key="4">
    <source>
        <dbReference type="Proteomes" id="UP001595921"/>
    </source>
</evidence>
<keyword evidence="4" id="KW-1185">Reference proteome</keyword>
<name>A0ABD5P7N7_9EURY</name>
<evidence type="ECO:0000256" key="1">
    <source>
        <dbReference type="SAM" id="MobiDB-lite"/>
    </source>
</evidence>
<dbReference type="Pfam" id="PF26070">
    <property type="entry name" value="DUF8027"/>
    <property type="match status" value="1"/>
</dbReference>
<feature type="domain" description="DUF8027" evidence="2">
    <location>
        <begin position="1"/>
        <end position="57"/>
    </location>
</feature>
<organism evidence="3 4">
    <name type="scientific">Halobium salinum</name>
    <dbReference type="NCBI Taxonomy" id="1364940"/>
    <lineage>
        <taxon>Archaea</taxon>
        <taxon>Methanobacteriati</taxon>
        <taxon>Methanobacteriota</taxon>
        <taxon>Stenosarchaea group</taxon>
        <taxon>Halobacteria</taxon>
        <taxon>Halobacteriales</taxon>
        <taxon>Haloferacaceae</taxon>
        <taxon>Halobium</taxon>
    </lineage>
</organism>
<dbReference type="Proteomes" id="UP001595921">
    <property type="component" value="Unassembled WGS sequence"/>
</dbReference>
<feature type="compositionally biased region" description="Acidic residues" evidence="1">
    <location>
        <begin position="7"/>
        <end position="23"/>
    </location>
</feature>